<dbReference type="AlphaFoldDB" id="A0A1E7DD61"/>
<gene>
    <name evidence="3" type="ORF">BFV95_2576</name>
</gene>
<sequence>MGKVVIVTGASRGIGAATAKLLGSSDYKVCVNYLSDKNAADSVCASIADNGGVAFAHKADVSDETQVLNMFETVNVRWGEITHLVNNVGVLFTKTELINVTAERFTKVLNTNVLSAFLCSKAFVKQNVAGGAIVNVSSIASRTGAPFEYVDYATSKGAMDSFTKGLSLELAAKNIRVNSVRPGFIKTDIHADGGEPGRVERISSQIPMQRGGTADEVAQAIAWLLSPQSSYVTGSFIDLAGGK</sequence>
<reference evidence="3 4" key="1">
    <citation type="submission" date="2016-09" db="EMBL/GenBank/DDBJ databases">
        <title>Draft Genome Sequence of four Alteromonas macleodii strains isolated from copper coupons and grown long-term at elevated copper levels.</title>
        <authorList>
            <person name="Cusick K."/>
            <person name="Dale J."/>
            <person name="Little B."/>
            <person name="Biffinger J."/>
        </authorList>
    </citation>
    <scope>NUCLEOTIDE SEQUENCE [LARGE SCALE GENOMIC DNA]</scope>
    <source>
        <strain evidence="3 4">KCP01</strain>
    </source>
</reference>
<evidence type="ECO:0000313" key="4">
    <source>
        <dbReference type="Proteomes" id="UP000095392"/>
    </source>
</evidence>
<evidence type="ECO:0000313" key="3">
    <source>
        <dbReference type="EMBL" id="OES31459.1"/>
    </source>
</evidence>
<dbReference type="GO" id="GO:0016491">
    <property type="term" value="F:oxidoreductase activity"/>
    <property type="evidence" value="ECO:0007669"/>
    <property type="project" value="UniProtKB-KW"/>
</dbReference>
<dbReference type="FunFam" id="3.40.50.720:FF:000173">
    <property type="entry name" value="3-oxoacyl-[acyl-carrier protein] reductase"/>
    <property type="match status" value="1"/>
</dbReference>
<dbReference type="InterPro" id="IPR002347">
    <property type="entry name" value="SDR_fam"/>
</dbReference>
<dbReference type="InterPro" id="IPR036291">
    <property type="entry name" value="NAD(P)-bd_dom_sf"/>
</dbReference>
<protein>
    <submittedName>
        <fullName evidence="3">KR domain protein</fullName>
    </submittedName>
</protein>
<dbReference type="Pfam" id="PF13561">
    <property type="entry name" value="adh_short_C2"/>
    <property type="match status" value="1"/>
</dbReference>
<dbReference type="Proteomes" id="UP000095392">
    <property type="component" value="Unassembled WGS sequence"/>
</dbReference>
<dbReference type="PANTHER" id="PTHR43639:SF1">
    <property type="entry name" value="SHORT-CHAIN DEHYDROGENASE_REDUCTASE FAMILY PROTEIN"/>
    <property type="match status" value="1"/>
</dbReference>
<evidence type="ECO:0000256" key="1">
    <source>
        <dbReference type="ARBA" id="ARBA00006484"/>
    </source>
</evidence>
<dbReference type="SUPFAM" id="SSF51735">
    <property type="entry name" value="NAD(P)-binding Rossmann-fold domains"/>
    <property type="match status" value="1"/>
</dbReference>
<keyword evidence="4" id="KW-1185">Reference proteome</keyword>
<dbReference type="RefSeq" id="WP_014976896.1">
    <property type="nucleotide sequence ID" value="NZ_CP012202.1"/>
</dbReference>
<organism evidence="3 4">
    <name type="scientific">Alteromonas macleodii</name>
    <name type="common">Pseudoalteromonas macleodii</name>
    <dbReference type="NCBI Taxonomy" id="28108"/>
    <lineage>
        <taxon>Bacteria</taxon>
        <taxon>Pseudomonadati</taxon>
        <taxon>Pseudomonadota</taxon>
        <taxon>Gammaproteobacteria</taxon>
        <taxon>Alteromonadales</taxon>
        <taxon>Alteromonadaceae</taxon>
        <taxon>Alteromonas/Salinimonas group</taxon>
        <taxon>Alteromonas</taxon>
    </lineage>
</organism>
<dbReference type="PROSITE" id="PS00061">
    <property type="entry name" value="ADH_SHORT"/>
    <property type="match status" value="1"/>
</dbReference>
<dbReference type="CDD" id="cd05233">
    <property type="entry name" value="SDR_c"/>
    <property type="match status" value="1"/>
</dbReference>
<keyword evidence="2" id="KW-0560">Oxidoreductase</keyword>
<evidence type="ECO:0000256" key="2">
    <source>
        <dbReference type="ARBA" id="ARBA00023002"/>
    </source>
</evidence>
<dbReference type="PRINTS" id="PR00081">
    <property type="entry name" value="GDHRDH"/>
</dbReference>
<comment type="similarity">
    <text evidence="1">Belongs to the short-chain dehydrogenases/reductases (SDR) family.</text>
</comment>
<dbReference type="EMBL" id="MIPY01000014">
    <property type="protein sequence ID" value="OES31459.1"/>
    <property type="molecule type" value="Genomic_DNA"/>
</dbReference>
<proteinExistence type="inferred from homology"/>
<dbReference type="Gene3D" id="3.40.50.720">
    <property type="entry name" value="NAD(P)-binding Rossmann-like Domain"/>
    <property type="match status" value="1"/>
</dbReference>
<accession>A0A1E7DD61</accession>
<dbReference type="PANTHER" id="PTHR43639">
    <property type="entry name" value="OXIDOREDUCTASE, SHORT-CHAIN DEHYDROGENASE/REDUCTASE FAMILY (AFU_ORTHOLOGUE AFUA_5G02870)"/>
    <property type="match status" value="1"/>
</dbReference>
<comment type="caution">
    <text evidence="3">The sequence shown here is derived from an EMBL/GenBank/DDBJ whole genome shotgun (WGS) entry which is preliminary data.</text>
</comment>
<name>A0A1E7DD61_ALTMA</name>
<dbReference type="PRINTS" id="PR00080">
    <property type="entry name" value="SDRFAMILY"/>
</dbReference>
<dbReference type="InterPro" id="IPR020904">
    <property type="entry name" value="Sc_DH/Rdtase_CS"/>
</dbReference>